<accession>A0A1M6QZ20</accession>
<dbReference type="PANTHER" id="PTHR38592">
    <property type="entry name" value="BLL4819 PROTEIN"/>
    <property type="match status" value="1"/>
</dbReference>
<keyword evidence="1" id="KW-0812">Transmembrane</keyword>
<evidence type="ECO:0008006" key="4">
    <source>
        <dbReference type="Google" id="ProtNLM"/>
    </source>
</evidence>
<name>A0A1M6QZ20_9PROT</name>
<keyword evidence="3" id="KW-1185">Reference proteome</keyword>
<feature type="transmembrane region" description="Helical" evidence="1">
    <location>
        <begin position="229"/>
        <end position="249"/>
    </location>
</feature>
<feature type="transmembrane region" description="Helical" evidence="1">
    <location>
        <begin position="276"/>
        <end position="293"/>
    </location>
</feature>
<dbReference type="STRING" id="198092.SAMN02745194_04555"/>
<feature type="transmembrane region" description="Helical" evidence="1">
    <location>
        <begin position="338"/>
        <end position="361"/>
    </location>
</feature>
<protein>
    <recommendedName>
        <fullName evidence="4">OpgC protein</fullName>
    </recommendedName>
</protein>
<sequence>MGGLIRQGRDLRVDLARGIALWFIFVDHVPGNVLGRLTIRNVLLCDATEVFVLLAGYAAGIAYGRQLEREGWLRAGARVSGRCFTLYVAHIFLFVVFTAQVGYSAATLDASAYLDEMHLDPFGDRPYLALLQALLLAYQPAFLNILPLYIVVLGLFTLALPLLRRPALLLGASLLLYAAARWVPLNLPSWTGGGWFFNPFAWQLLFAIGAVLGHGATAPGKGLPWRRPVGAACLLVLLLSFAATLVVYLRRDLIGLLPLPVATVVDAVDKSALHPFRLLSILALAYLAAHAVPRGARWLRGAAAHPFVLAGQQGLPVFCAGIFFSFLGRLALEWSEDWGMQLAVNAAGLGAMVAIAAMVAWSHAKPPRPALSVHPATDTA</sequence>
<dbReference type="PIRSF" id="PIRSF028704">
    <property type="entry name" value="UPC028704"/>
    <property type="match status" value="1"/>
</dbReference>
<feature type="transmembrane region" description="Helical" evidence="1">
    <location>
        <begin position="195"/>
        <end position="217"/>
    </location>
</feature>
<keyword evidence="1" id="KW-0472">Membrane</keyword>
<dbReference type="RefSeq" id="WP_073139331.1">
    <property type="nucleotide sequence ID" value="NZ_FQZF01000039.1"/>
</dbReference>
<gene>
    <name evidence="2" type="ORF">SAMN02745194_04555</name>
</gene>
<dbReference type="InterPro" id="IPR014550">
    <property type="entry name" value="UCP028704_OpgC"/>
</dbReference>
<reference evidence="2 3" key="1">
    <citation type="submission" date="2016-11" db="EMBL/GenBank/DDBJ databases">
        <authorList>
            <person name="Jaros S."/>
            <person name="Januszkiewicz K."/>
            <person name="Wedrychowicz H."/>
        </authorList>
    </citation>
    <scope>NUCLEOTIDE SEQUENCE [LARGE SCALE GENOMIC DNA]</scope>
    <source>
        <strain evidence="2 3">DSM 14916</strain>
    </source>
</reference>
<dbReference type="EMBL" id="FQZF01000039">
    <property type="protein sequence ID" value="SHK25475.1"/>
    <property type="molecule type" value="Genomic_DNA"/>
</dbReference>
<proteinExistence type="predicted"/>
<dbReference type="Pfam" id="PF10129">
    <property type="entry name" value="OpgC_C"/>
    <property type="match status" value="1"/>
</dbReference>
<evidence type="ECO:0000313" key="2">
    <source>
        <dbReference type="EMBL" id="SHK25475.1"/>
    </source>
</evidence>
<evidence type="ECO:0000256" key="1">
    <source>
        <dbReference type="SAM" id="Phobius"/>
    </source>
</evidence>
<evidence type="ECO:0000313" key="3">
    <source>
        <dbReference type="Proteomes" id="UP000184387"/>
    </source>
</evidence>
<feature type="transmembrane region" description="Helical" evidence="1">
    <location>
        <begin position="126"/>
        <end position="159"/>
    </location>
</feature>
<feature type="transmembrane region" description="Helical" evidence="1">
    <location>
        <begin position="84"/>
        <end position="106"/>
    </location>
</feature>
<feature type="transmembrane region" description="Helical" evidence="1">
    <location>
        <begin position="314"/>
        <end position="332"/>
    </location>
</feature>
<dbReference type="Proteomes" id="UP000184387">
    <property type="component" value="Unassembled WGS sequence"/>
</dbReference>
<dbReference type="AlphaFoldDB" id="A0A1M6QZ20"/>
<keyword evidence="1" id="KW-1133">Transmembrane helix</keyword>
<feature type="transmembrane region" description="Helical" evidence="1">
    <location>
        <begin position="166"/>
        <end position="183"/>
    </location>
</feature>
<organism evidence="2 3">
    <name type="scientific">Muricoccus roseus</name>
    <dbReference type="NCBI Taxonomy" id="198092"/>
    <lineage>
        <taxon>Bacteria</taxon>
        <taxon>Pseudomonadati</taxon>
        <taxon>Pseudomonadota</taxon>
        <taxon>Alphaproteobacteria</taxon>
        <taxon>Acetobacterales</taxon>
        <taxon>Roseomonadaceae</taxon>
        <taxon>Muricoccus</taxon>
    </lineage>
</organism>
<dbReference type="PANTHER" id="PTHR38592:SF3">
    <property type="entry name" value="BLL4819 PROTEIN"/>
    <property type="match status" value="1"/>
</dbReference>